<evidence type="ECO:0000313" key="3">
    <source>
        <dbReference type="Proteomes" id="UP000179024"/>
    </source>
</evidence>
<proteinExistence type="predicted"/>
<dbReference type="Gene3D" id="1.10.3210.10">
    <property type="entry name" value="Hypothetical protein af1432"/>
    <property type="match status" value="1"/>
</dbReference>
<dbReference type="AlphaFoldDB" id="A0A1F7I6A1"/>
<name>A0A1F7I6A1_9BACT</name>
<feature type="domain" description="HD/PDEase" evidence="1">
    <location>
        <begin position="58"/>
        <end position="183"/>
    </location>
</feature>
<dbReference type="InterPro" id="IPR052194">
    <property type="entry name" value="MESH1"/>
</dbReference>
<dbReference type="Pfam" id="PF13328">
    <property type="entry name" value="HD_4"/>
    <property type="match status" value="1"/>
</dbReference>
<dbReference type="EMBL" id="MGAE01000038">
    <property type="protein sequence ID" value="OGK38896.1"/>
    <property type="molecule type" value="Genomic_DNA"/>
</dbReference>
<reference evidence="2 3" key="1">
    <citation type="journal article" date="2016" name="Nat. Commun.">
        <title>Thousands of microbial genomes shed light on interconnected biogeochemical processes in an aquifer system.</title>
        <authorList>
            <person name="Anantharaman K."/>
            <person name="Brown C.T."/>
            <person name="Hug L.A."/>
            <person name="Sharon I."/>
            <person name="Castelle C.J."/>
            <person name="Probst A.J."/>
            <person name="Thomas B.C."/>
            <person name="Singh A."/>
            <person name="Wilkins M.J."/>
            <person name="Karaoz U."/>
            <person name="Brodie E.L."/>
            <person name="Williams K.H."/>
            <person name="Hubbard S.S."/>
            <person name="Banfield J.F."/>
        </authorList>
    </citation>
    <scope>NUCLEOTIDE SEQUENCE [LARGE SCALE GENOMIC DNA]</scope>
</reference>
<dbReference type="SMART" id="SM00471">
    <property type="entry name" value="HDc"/>
    <property type="match status" value="1"/>
</dbReference>
<protein>
    <recommendedName>
        <fullName evidence="1">HD/PDEase domain-containing protein</fullName>
    </recommendedName>
</protein>
<organism evidence="2 3">
    <name type="scientific">Candidatus Roizmanbacteria bacterium RIFCSPHIGHO2_12_FULL_44_10</name>
    <dbReference type="NCBI Taxonomy" id="1802054"/>
    <lineage>
        <taxon>Bacteria</taxon>
        <taxon>Candidatus Roizmaniibacteriota</taxon>
    </lineage>
</organism>
<dbReference type="Proteomes" id="UP000179024">
    <property type="component" value="Unassembled WGS sequence"/>
</dbReference>
<dbReference type="InterPro" id="IPR003607">
    <property type="entry name" value="HD/PDEase_dom"/>
</dbReference>
<gene>
    <name evidence="2" type="ORF">A3F34_01960</name>
</gene>
<dbReference type="PANTHER" id="PTHR46246">
    <property type="entry name" value="GUANOSINE-3',5'-BIS(DIPHOSPHATE) 3'-PYROPHOSPHOHYDROLASE MESH1"/>
    <property type="match status" value="1"/>
</dbReference>
<dbReference type="PANTHER" id="PTHR46246:SF1">
    <property type="entry name" value="GUANOSINE-3',5'-BIS(DIPHOSPHATE) 3'-PYROPHOSPHOHYDROLASE MESH1"/>
    <property type="match status" value="1"/>
</dbReference>
<comment type="caution">
    <text evidence="2">The sequence shown here is derived from an EMBL/GenBank/DDBJ whole genome shotgun (WGS) entry which is preliminary data.</text>
</comment>
<evidence type="ECO:0000313" key="2">
    <source>
        <dbReference type="EMBL" id="OGK38896.1"/>
    </source>
</evidence>
<dbReference type="GO" id="GO:0008893">
    <property type="term" value="F:guanosine-3',5'-bis(diphosphate) 3'-diphosphatase activity"/>
    <property type="evidence" value="ECO:0007669"/>
    <property type="project" value="TreeGrafter"/>
</dbReference>
<sequence length="236" mass="26968">MQIAEADTIFLHREAELWVDLVDAIDYVSEGVTPRQLKKLDFGFRKAAEVHRGKFRATGEPYIEHPIEVTLILIEQAGITSSNILMAALMHDVIEDRYLNDEESFDDSCERAAAALVPAVGEMVFDWLVNLSKPLINGREVPDEEERVQLYLDGLDGGPIEVLLIKMADRLHNDRTQHGRSIAKQKEQLAEAARFITLFERQYRGDSVYRDAYDRLLGLLREESLINELILKEEET</sequence>
<dbReference type="SUPFAM" id="SSF109604">
    <property type="entry name" value="HD-domain/PDEase-like"/>
    <property type="match status" value="1"/>
</dbReference>
<accession>A0A1F7I6A1</accession>
<evidence type="ECO:0000259" key="1">
    <source>
        <dbReference type="SMART" id="SM00471"/>
    </source>
</evidence>